<keyword evidence="8" id="KW-1185">Reference proteome</keyword>
<feature type="region of interest" description="Disordered" evidence="5">
    <location>
        <begin position="108"/>
        <end position="127"/>
    </location>
</feature>
<dbReference type="SUPFAM" id="SSF50685">
    <property type="entry name" value="Barwin-like endoglucanases"/>
    <property type="match status" value="1"/>
</dbReference>
<evidence type="ECO:0000256" key="5">
    <source>
        <dbReference type="SAM" id="MobiDB-lite"/>
    </source>
</evidence>
<dbReference type="Pfam" id="PF24300">
    <property type="entry name" value="KWL1"/>
    <property type="match status" value="1"/>
</dbReference>
<evidence type="ECO:0000313" key="8">
    <source>
        <dbReference type="Proteomes" id="UP000826271"/>
    </source>
</evidence>
<evidence type="ECO:0000256" key="1">
    <source>
        <dbReference type="ARBA" id="ARBA00004613"/>
    </source>
</evidence>
<evidence type="ECO:0000256" key="2">
    <source>
        <dbReference type="ARBA" id="ARBA00005592"/>
    </source>
</evidence>
<proteinExistence type="inferred from homology"/>
<dbReference type="PANTHER" id="PTHR33191:SF9">
    <property type="entry name" value="RIPENING-RELATED PROTEIN 2-RELATED"/>
    <property type="match status" value="1"/>
</dbReference>
<evidence type="ECO:0000259" key="6">
    <source>
        <dbReference type="Pfam" id="PF03101"/>
    </source>
</evidence>
<dbReference type="InterPro" id="IPR039271">
    <property type="entry name" value="Kiwellin-like"/>
</dbReference>
<name>A0AAV6WWC5_9LAMI</name>
<keyword evidence="3" id="KW-0964">Secreted</keyword>
<comment type="similarity">
    <text evidence="2">Belongs to the kiwellin family.</text>
</comment>
<organism evidence="7 8">
    <name type="scientific">Buddleja alternifolia</name>
    <dbReference type="NCBI Taxonomy" id="168488"/>
    <lineage>
        <taxon>Eukaryota</taxon>
        <taxon>Viridiplantae</taxon>
        <taxon>Streptophyta</taxon>
        <taxon>Embryophyta</taxon>
        <taxon>Tracheophyta</taxon>
        <taxon>Spermatophyta</taxon>
        <taxon>Magnoliopsida</taxon>
        <taxon>eudicotyledons</taxon>
        <taxon>Gunneridae</taxon>
        <taxon>Pentapetalae</taxon>
        <taxon>asterids</taxon>
        <taxon>lamiids</taxon>
        <taxon>Lamiales</taxon>
        <taxon>Scrophulariaceae</taxon>
        <taxon>Buddlejeae</taxon>
        <taxon>Buddleja</taxon>
    </lineage>
</organism>
<comment type="caution">
    <text evidence="7">The sequence shown here is derived from an EMBL/GenBank/DDBJ whole genome shotgun (WGS) entry which is preliminary data.</text>
</comment>
<dbReference type="InterPro" id="IPR004330">
    <property type="entry name" value="FAR1_DNA_bnd_dom"/>
</dbReference>
<comment type="subcellular location">
    <subcellularLocation>
        <location evidence="1">Secreted</location>
    </subcellularLocation>
</comment>
<protein>
    <recommendedName>
        <fullName evidence="6">FAR1 domain-containing protein</fullName>
    </recommendedName>
</protein>
<feature type="domain" description="FAR1" evidence="6">
    <location>
        <begin position="71"/>
        <end position="130"/>
    </location>
</feature>
<feature type="compositionally biased region" description="Basic residues" evidence="5">
    <location>
        <begin position="118"/>
        <end position="127"/>
    </location>
</feature>
<evidence type="ECO:0000256" key="3">
    <source>
        <dbReference type="ARBA" id="ARBA00022525"/>
    </source>
</evidence>
<dbReference type="Proteomes" id="UP000826271">
    <property type="component" value="Unassembled WGS sequence"/>
</dbReference>
<gene>
    <name evidence="7" type="ORF">BUALT_Bualt13G0073900</name>
</gene>
<sequence>MLIDMPNSSYGIENSGDIICLESEDDDIVCPRPTEDEEVHRDEIPLDSDIAETEKKLSVYVAQSEDEAYALYQDYANLVGFSVRKGKQYYINGTKIIRSKSYLCSKEGVKDERPRSNGTRKRHTSRTHSKKAFIFTERIVQRTKSGTFIEWDEEFRLSYLWLSLNELAREGEESLTLLICINGKCNDDPKVGSHTCNGGGGGGAPPSPSGGNCQQSGTFYCKGKAYPKYTCSPPISSSTPAKLTWNDFSEGGNGGAQSECDNKYHQNSESVVALSTGWYNGGSRCGQMIRITARNGRSTTAKMVDECDSRNGCDSEHDGQPPCDNNIVDGSDAVWKALGLDVDIGVVPVTWQTAVISIKEDKPIFISYYTQRSWVLILESGSRINFDLGAVNQSCEWVEKVMPELQNWKSVAVLAIMPPATNGLIVPAQEWLEYMLTEDDGASLLSADDDIKFEIGQCVNLLLSRVINLKDFFSCSQESITKAWKIDSFQAYLVDLLWASQIVIKMEIPSAFINTWVKIRLRIVQSGELGEPRTSSWKFELLKFTSPSVGCFWFYGCLLLFLAIPAITFDESSGKVLIDPILGAGHARAFGQMKLLLCLLSLIEKNFEMVHCI</sequence>
<dbReference type="InterPro" id="IPR036908">
    <property type="entry name" value="RlpA-like_sf"/>
</dbReference>
<dbReference type="Pfam" id="PF03101">
    <property type="entry name" value="FAR1"/>
    <property type="match status" value="1"/>
</dbReference>
<dbReference type="AlphaFoldDB" id="A0AAV6WWC5"/>
<evidence type="ECO:0000313" key="7">
    <source>
        <dbReference type="EMBL" id="KAG8371305.1"/>
    </source>
</evidence>
<keyword evidence="4" id="KW-0732">Signal</keyword>
<dbReference type="CDD" id="cd22270">
    <property type="entry name" value="DPBB_kiwellin-like"/>
    <property type="match status" value="1"/>
</dbReference>
<dbReference type="GO" id="GO:0005576">
    <property type="term" value="C:extracellular region"/>
    <property type="evidence" value="ECO:0007669"/>
    <property type="project" value="UniProtKB-SubCell"/>
</dbReference>
<evidence type="ECO:0000256" key="4">
    <source>
        <dbReference type="ARBA" id="ARBA00022729"/>
    </source>
</evidence>
<dbReference type="EMBL" id="WHWC01000013">
    <property type="protein sequence ID" value="KAG8371305.1"/>
    <property type="molecule type" value="Genomic_DNA"/>
</dbReference>
<reference evidence="7" key="1">
    <citation type="submission" date="2019-10" db="EMBL/GenBank/DDBJ databases">
        <authorList>
            <person name="Zhang R."/>
            <person name="Pan Y."/>
            <person name="Wang J."/>
            <person name="Ma R."/>
            <person name="Yu S."/>
        </authorList>
    </citation>
    <scope>NUCLEOTIDE SEQUENCE</scope>
    <source>
        <strain evidence="7">LA-IB0</strain>
        <tissue evidence="7">Leaf</tissue>
    </source>
</reference>
<accession>A0AAV6WWC5</accession>
<dbReference type="PANTHER" id="PTHR33191">
    <property type="entry name" value="RIPENING-RELATED PROTEIN 2-RELATED"/>
    <property type="match status" value="1"/>
</dbReference>
<dbReference type="Gene3D" id="2.40.40.10">
    <property type="entry name" value="RlpA-like domain"/>
    <property type="match status" value="1"/>
</dbReference>